<feature type="transmembrane region" description="Helical" evidence="15">
    <location>
        <begin position="12"/>
        <end position="30"/>
    </location>
</feature>
<evidence type="ECO:0000256" key="14">
    <source>
        <dbReference type="SAM" id="Coils"/>
    </source>
</evidence>
<evidence type="ECO:0000313" key="17">
    <source>
        <dbReference type="EMBL" id="SHM64670.1"/>
    </source>
</evidence>
<dbReference type="SMART" id="SM00387">
    <property type="entry name" value="HATPase_c"/>
    <property type="match status" value="1"/>
</dbReference>
<keyword evidence="4" id="KW-0597">Phosphoprotein</keyword>
<dbReference type="InterPro" id="IPR003594">
    <property type="entry name" value="HATPase_dom"/>
</dbReference>
<keyword evidence="10 15" id="KW-1133">Transmembrane helix</keyword>
<comment type="catalytic activity">
    <reaction evidence="1 13">
        <text>ATP + protein L-histidine = ADP + protein N-phospho-L-histidine.</text>
        <dbReference type="EC" id="2.7.13.3"/>
    </reaction>
</comment>
<dbReference type="Gene3D" id="1.20.5.1930">
    <property type="match status" value="1"/>
</dbReference>
<evidence type="ECO:0000256" key="10">
    <source>
        <dbReference type="ARBA" id="ARBA00022989"/>
    </source>
</evidence>
<dbReference type="InterPro" id="IPR011712">
    <property type="entry name" value="Sig_transdc_His_kin_sub3_dim/P"/>
</dbReference>
<dbReference type="CDD" id="cd16917">
    <property type="entry name" value="HATPase_UhpB-NarQ-NarX-like"/>
    <property type="match status" value="1"/>
</dbReference>
<keyword evidence="9 13" id="KW-0067">ATP-binding</keyword>
<keyword evidence="12 13" id="KW-0472">Membrane</keyword>
<evidence type="ECO:0000256" key="15">
    <source>
        <dbReference type="SAM" id="Phobius"/>
    </source>
</evidence>
<protein>
    <recommendedName>
        <fullName evidence="13">Sensor histidine kinase</fullName>
        <ecNumber evidence="13">2.7.13.3</ecNumber>
    </recommendedName>
</protein>
<dbReference type="Pfam" id="PF02518">
    <property type="entry name" value="HATPase_c"/>
    <property type="match status" value="1"/>
</dbReference>
<evidence type="ECO:0000256" key="7">
    <source>
        <dbReference type="ARBA" id="ARBA00022741"/>
    </source>
</evidence>
<evidence type="ECO:0000256" key="11">
    <source>
        <dbReference type="ARBA" id="ARBA00023012"/>
    </source>
</evidence>
<evidence type="ECO:0000256" key="5">
    <source>
        <dbReference type="ARBA" id="ARBA00022679"/>
    </source>
</evidence>
<evidence type="ECO:0000256" key="4">
    <source>
        <dbReference type="ARBA" id="ARBA00022553"/>
    </source>
</evidence>
<evidence type="ECO:0000313" key="18">
    <source>
        <dbReference type="Proteomes" id="UP000184184"/>
    </source>
</evidence>
<dbReference type="EC" id="2.7.13.3" evidence="13"/>
<dbReference type="Pfam" id="PF07730">
    <property type="entry name" value="HisKA_3"/>
    <property type="match status" value="1"/>
</dbReference>
<dbReference type="InterPro" id="IPR036890">
    <property type="entry name" value="HATPase_C_sf"/>
</dbReference>
<keyword evidence="7 13" id="KW-0547">Nucleotide-binding</keyword>
<dbReference type="GO" id="GO:0005524">
    <property type="term" value="F:ATP binding"/>
    <property type="evidence" value="ECO:0007669"/>
    <property type="project" value="UniProtKB-UniRule"/>
</dbReference>
<evidence type="ECO:0000256" key="8">
    <source>
        <dbReference type="ARBA" id="ARBA00022777"/>
    </source>
</evidence>
<dbReference type="STRING" id="1027249.SAMN05216179_0708"/>
<reference evidence="17 18" key="1">
    <citation type="submission" date="2016-11" db="EMBL/GenBank/DDBJ databases">
        <authorList>
            <person name="Jaros S."/>
            <person name="Januszkiewicz K."/>
            <person name="Wedrychowicz H."/>
        </authorList>
    </citation>
    <scope>NUCLEOTIDE SEQUENCE [LARGE SCALE GENOMIC DNA]</scope>
    <source>
        <strain evidence="17 18">CGMCC 1.10681</strain>
    </source>
</reference>
<keyword evidence="3 13" id="KW-1003">Cell membrane</keyword>
<evidence type="ECO:0000256" key="2">
    <source>
        <dbReference type="ARBA" id="ARBA00004651"/>
    </source>
</evidence>
<proteinExistence type="predicted"/>
<keyword evidence="8 13" id="KW-0418">Kinase</keyword>
<dbReference type="InterPro" id="IPR005467">
    <property type="entry name" value="His_kinase_dom"/>
</dbReference>
<dbReference type="RefSeq" id="WP_073199687.1">
    <property type="nucleotide sequence ID" value="NZ_FRCZ01000001.1"/>
</dbReference>
<dbReference type="OrthoDB" id="9795828at2"/>
<dbReference type="InterPro" id="IPR017202">
    <property type="entry name" value="LiaS/VraS"/>
</dbReference>
<dbReference type="GO" id="GO:0000155">
    <property type="term" value="F:phosphorelay sensor kinase activity"/>
    <property type="evidence" value="ECO:0007669"/>
    <property type="project" value="UniProtKB-UniRule"/>
</dbReference>
<keyword evidence="6 15" id="KW-0812">Transmembrane</keyword>
<accession>A0A1M7KH86</accession>
<dbReference type="InterPro" id="IPR050482">
    <property type="entry name" value="Sensor_HK_TwoCompSys"/>
</dbReference>
<feature type="coiled-coil region" evidence="14">
    <location>
        <begin position="68"/>
        <end position="134"/>
    </location>
</feature>
<evidence type="ECO:0000256" key="6">
    <source>
        <dbReference type="ARBA" id="ARBA00022692"/>
    </source>
</evidence>
<dbReference type="GO" id="GO:0046983">
    <property type="term" value="F:protein dimerization activity"/>
    <property type="evidence" value="ECO:0007669"/>
    <property type="project" value="InterPro"/>
</dbReference>
<evidence type="ECO:0000256" key="3">
    <source>
        <dbReference type="ARBA" id="ARBA00022475"/>
    </source>
</evidence>
<evidence type="ECO:0000256" key="1">
    <source>
        <dbReference type="ARBA" id="ARBA00000085"/>
    </source>
</evidence>
<sequence length="345" mass="39623">MKLYTRIISTSILFSFLLFIILSIFFYLAFPLEDIRLLWTVKVLEIPFIIMLPTVTILFGCIIGAVAAAFWQKRIKFLEKNLSRLLKNQTFSDPLSYEEMKIVLDRLKEVQNYIQEQTKRTQKLIEERASAQEETINQVISEERNRLARELHDSVSQELFAASMLVSAVLAAESDQSEVKTKQLHQIETMIQQAQLEMRALLLHLRPVLLKDKSLKEGMEQLLEELHAKVPMAITWRIEEVEINKGLEDQLFRILQEALSNGLRHAQAENIDVLLIERDAFLILRIADDGVGFNLEEKRESSYGLTNMYERAAEIGAHLNIVSIPDEGTKIEVRVPLISEGGDTE</sequence>
<keyword evidence="14" id="KW-0175">Coiled coil</keyword>
<name>A0A1M7KH86_9BACI</name>
<evidence type="ECO:0000259" key="16">
    <source>
        <dbReference type="PROSITE" id="PS50109"/>
    </source>
</evidence>
<dbReference type="SUPFAM" id="SSF55874">
    <property type="entry name" value="ATPase domain of HSP90 chaperone/DNA topoisomerase II/histidine kinase"/>
    <property type="match status" value="1"/>
</dbReference>
<organism evidence="17 18">
    <name type="scientific">Gracilibacillus kekensis</name>
    <dbReference type="NCBI Taxonomy" id="1027249"/>
    <lineage>
        <taxon>Bacteria</taxon>
        <taxon>Bacillati</taxon>
        <taxon>Bacillota</taxon>
        <taxon>Bacilli</taxon>
        <taxon>Bacillales</taxon>
        <taxon>Bacillaceae</taxon>
        <taxon>Gracilibacillus</taxon>
    </lineage>
</organism>
<keyword evidence="5 13" id="KW-0808">Transferase</keyword>
<dbReference type="AlphaFoldDB" id="A0A1M7KH86"/>
<dbReference type="EMBL" id="FRCZ01000001">
    <property type="protein sequence ID" value="SHM64670.1"/>
    <property type="molecule type" value="Genomic_DNA"/>
</dbReference>
<feature type="transmembrane region" description="Helical" evidence="15">
    <location>
        <begin position="50"/>
        <end position="71"/>
    </location>
</feature>
<keyword evidence="18" id="KW-1185">Reference proteome</keyword>
<evidence type="ECO:0000256" key="12">
    <source>
        <dbReference type="ARBA" id="ARBA00023136"/>
    </source>
</evidence>
<feature type="domain" description="Histidine kinase" evidence="16">
    <location>
        <begin position="146"/>
        <end position="339"/>
    </location>
</feature>
<keyword evidence="11 13" id="KW-0902">Two-component regulatory system</keyword>
<evidence type="ECO:0000256" key="13">
    <source>
        <dbReference type="PIRNR" id="PIRNR037431"/>
    </source>
</evidence>
<dbReference type="PANTHER" id="PTHR24421:SF37">
    <property type="entry name" value="SENSOR HISTIDINE KINASE NARS"/>
    <property type="match status" value="1"/>
</dbReference>
<dbReference type="PANTHER" id="PTHR24421">
    <property type="entry name" value="NITRATE/NITRITE SENSOR PROTEIN NARX-RELATED"/>
    <property type="match status" value="1"/>
</dbReference>
<dbReference type="PROSITE" id="PS50109">
    <property type="entry name" value="HIS_KIN"/>
    <property type="match status" value="1"/>
</dbReference>
<dbReference type="GO" id="GO:0005886">
    <property type="term" value="C:plasma membrane"/>
    <property type="evidence" value="ECO:0007669"/>
    <property type="project" value="UniProtKB-SubCell"/>
</dbReference>
<gene>
    <name evidence="17" type="ORF">SAMN05216179_0708</name>
</gene>
<dbReference type="Proteomes" id="UP000184184">
    <property type="component" value="Unassembled WGS sequence"/>
</dbReference>
<dbReference type="Gene3D" id="3.30.565.10">
    <property type="entry name" value="Histidine kinase-like ATPase, C-terminal domain"/>
    <property type="match status" value="1"/>
</dbReference>
<comment type="subcellular location">
    <subcellularLocation>
        <location evidence="2 13">Cell membrane</location>
        <topology evidence="2 13">Multi-pass membrane protein</topology>
    </subcellularLocation>
</comment>
<evidence type="ECO:0000256" key="9">
    <source>
        <dbReference type="ARBA" id="ARBA00022840"/>
    </source>
</evidence>
<dbReference type="PIRSF" id="PIRSF037431">
    <property type="entry name" value="STHK_LiaS"/>
    <property type="match status" value="1"/>
</dbReference>